<dbReference type="PROSITE" id="PS51123">
    <property type="entry name" value="OMPA_2"/>
    <property type="match status" value="1"/>
</dbReference>
<accession>F7ZIP1</accession>
<feature type="domain" description="OmpA-like" evidence="3">
    <location>
        <begin position="156"/>
        <end position="303"/>
    </location>
</feature>
<evidence type="ECO:0000313" key="5">
    <source>
        <dbReference type="Proteomes" id="UP000001353"/>
    </source>
</evidence>
<evidence type="ECO:0000256" key="1">
    <source>
        <dbReference type="PROSITE-ProRule" id="PRU00473"/>
    </source>
</evidence>
<dbReference type="InterPro" id="IPR050330">
    <property type="entry name" value="Bact_OuterMem_StrucFunc"/>
</dbReference>
<dbReference type="Pfam" id="PF00691">
    <property type="entry name" value="OmpA"/>
    <property type="match status" value="1"/>
</dbReference>
<dbReference type="SUPFAM" id="SSF103088">
    <property type="entry name" value="OmpA-like"/>
    <property type="match status" value="1"/>
</dbReference>
<dbReference type="Gene3D" id="3.30.1330.60">
    <property type="entry name" value="OmpA-like domain"/>
    <property type="match status" value="1"/>
</dbReference>
<organism evidence="4 5">
    <name type="scientific">Roseobacter litoralis (strain ATCC 49566 / DSM 6996 / JCM 21268 / NBRC 15278 / OCh 149)</name>
    <dbReference type="NCBI Taxonomy" id="391595"/>
    <lineage>
        <taxon>Bacteria</taxon>
        <taxon>Pseudomonadati</taxon>
        <taxon>Pseudomonadota</taxon>
        <taxon>Alphaproteobacteria</taxon>
        <taxon>Rhodobacterales</taxon>
        <taxon>Roseobacteraceae</taxon>
        <taxon>Roseobacter</taxon>
    </lineage>
</organism>
<dbReference type="GO" id="GO:0016020">
    <property type="term" value="C:membrane"/>
    <property type="evidence" value="ECO:0007669"/>
    <property type="project" value="UniProtKB-UniRule"/>
</dbReference>
<evidence type="ECO:0000313" key="4">
    <source>
        <dbReference type="EMBL" id="AEI93760.1"/>
    </source>
</evidence>
<reference evidence="4 5" key="1">
    <citation type="journal article" date="2011" name="BMC Genomics">
        <title>Comparative genome analysis and genome-guided physiological analysis of Roseobacter litoralis.</title>
        <authorList>
            <person name="Kalhoefer D."/>
            <person name="Thole S."/>
            <person name="Voget S."/>
            <person name="Lehmann R."/>
            <person name="Liesegang H."/>
            <person name="Wollher A."/>
            <person name="Daniel R."/>
            <person name="Simon M."/>
            <person name="Brinkhoff T."/>
        </authorList>
    </citation>
    <scope>NUCLEOTIDE SEQUENCE [LARGE SCALE GENOMIC DNA]</scope>
    <source>
        <strain evidence="5">ATCC 49566 / DSM 6996 / JCM 21268 / NBRC 15278 / OCh 149</strain>
    </source>
</reference>
<evidence type="ECO:0000259" key="3">
    <source>
        <dbReference type="PROSITE" id="PS51123"/>
    </source>
</evidence>
<dbReference type="Proteomes" id="UP000001353">
    <property type="component" value="Chromosome"/>
</dbReference>
<dbReference type="STRING" id="391595.RLO149_c017680"/>
<dbReference type="CDD" id="cd07185">
    <property type="entry name" value="OmpA_C-like"/>
    <property type="match status" value="1"/>
</dbReference>
<name>F7ZIP1_ROSLO</name>
<evidence type="ECO:0000256" key="2">
    <source>
        <dbReference type="SAM" id="Coils"/>
    </source>
</evidence>
<dbReference type="HOGENOM" id="CLU_016890_2_1_5"/>
<dbReference type="InterPro" id="IPR006665">
    <property type="entry name" value="OmpA-like"/>
</dbReference>
<sequence>MTDMTVSILFIVLILLAFFASQLRPEQTVTVSEYERVVAQLDEREAQLRVAQSAIEDWTDGTLDVATLLRLREDVLRLTTEVTNLQARAGRSEDLEQDIVVLREELNRARTQLSLIEVNPLEMYNSSVAQERENLLTSLRDQIAEEFPELGVRVSDGKDALQFQGEGLFASGSPRLSAGSQIKIERIADLIHAVLPCYTMGPQSAYDAQCNPSFAIVEALQIEGHTDSDGSANANVSLSSQRAATTYGAMISHQPGLNIHQNFTDQPVLSVAGYGEDRPVTLNSSPEGKSANRRIDLRFIMLRPASIEDIDSIKDGFLRLDAP</sequence>
<proteinExistence type="predicted"/>
<dbReference type="AlphaFoldDB" id="F7ZIP1"/>
<dbReference type="KEGG" id="rli:RLO149_c017680"/>
<keyword evidence="5" id="KW-1185">Reference proteome</keyword>
<gene>
    <name evidence="4" type="ordered locus">RLO149_c017680</name>
</gene>
<dbReference type="EMBL" id="CP002623">
    <property type="protein sequence ID" value="AEI93760.1"/>
    <property type="molecule type" value="Genomic_DNA"/>
</dbReference>
<dbReference type="PANTHER" id="PTHR30329">
    <property type="entry name" value="STATOR ELEMENT OF FLAGELLAR MOTOR COMPLEX"/>
    <property type="match status" value="1"/>
</dbReference>
<keyword evidence="1" id="KW-0472">Membrane</keyword>
<dbReference type="eggNOG" id="COG1360">
    <property type="taxonomic scope" value="Bacteria"/>
</dbReference>
<keyword evidence="2" id="KW-0175">Coiled coil</keyword>
<feature type="coiled-coil region" evidence="2">
    <location>
        <begin position="68"/>
        <end position="119"/>
    </location>
</feature>
<protein>
    <recommendedName>
        <fullName evidence="3">OmpA-like domain-containing protein</fullName>
    </recommendedName>
</protein>
<dbReference type="PANTHER" id="PTHR30329:SF20">
    <property type="entry name" value="EXPORTED PROTEIN"/>
    <property type="match status" value="1"/>
</dbReference>
<dbReference type="InterPro" id="IPR036737">
    <property type="entry name" value="OmpA-like_sf"/>
</dbReference>